<dbReference type="SUPFAM" id="SSF53383">
    <property type="entry name" value="PLP-dependent transferases"/>
    <property type="match status" value="1"/>
</dbReference>
<dbReference type="InterPro" id="IPR015424">
    <property type="entry name" value="PyrdxlP-dep_Trfase"/>
</dbReference>
<dbReference type="Proteomes" id="UP000035900">
    <property type="component" value="Unassembled WGS sequence"/>
</dbReference>
<evidence type="ECO:0000256" key="2">
    <source>
        <dbReference type="ARBA" id="ARBA00022898"/>
    </source>
</evidence>
<comment type="similarity">
    <text evidence="4">Belongs to the trans-sulfuration enzymes family.</text>
</comment>
<dbReference type="STRING" id="1304281.ACM44_10225"/>
<dbReference type="GO" id="GO:0030170">
    <property type="term" value="F:pyridoxal phosphate binding"/>
    <property type="evidence" value="ECO:0007669"/>
    <property type="project" value="InterPro"/>
</dbReference>
<evidence type="ECO:0000313" key="5">
    <source>
        <dbReference type="EMBL" id="KMQ70970.1"/>
    </source>
</evidence>
<dbReference type="Gene3D" id="3.40.640.10">
    <property type="entry name" value="Type I PLP-dependent aspartate aminotransferase-like (Major domain)"/>
    <property type="match status" value="1"/>
</dbReference>
<dbReference type="RefSeq" id="WP_048499922.1">
    <property type="nucleotide sequence ID" value="NZ_LFNG01000012.1"/>
</dbReference>
<dbReference type="PATRIC" id="fig|1304281.5.peg.2202"/>
<dbReference type="Gene3D" id="3.90.1150.10">
    <property type="entry name" value="Aspartate Aminotransferase, domain 1"/>
    <property type="match status" value="1"/>
</dbReference>
<keyword evidence="5" id="KW-0456">Lyase</keyword>
<protein>
    <submittedName>
        <fullName evidence="5">Cystathionine beta-lyase</fullName>
    </submittedName>
</protein>
<dbReference type="Pfam" id="PF01053">
    <property type="entry name" value="Cys_Met_Meta_PP"/>
    <property type="match status" value="1"/>
</dbReference>
<gene>
    <name evidence="5" type="ORF">ACM44_10225</name>
</gene>
<comment type="cofactor">
    <cofactor evidence="1 4">
        <name>pyridoxal 5'-phosphate</name>
        <dbReference type="ChEBI" id="CHEBI:597326"/>
    </cofactor>
</comment>
<comment type="caution">
    <text evidence="5">The sequence shown here is derived from an EMBL/GenBank/DDBJ whole genome shotgun (WGS) entry which is preliminary data.</text>
</comment>
<evidence type="ECO:0000256" key="4">
    <source>
        <dbReference type="RuleBase" id="RU362118"/>
    </source>
</evidence>
<evidence type="ECO:0000256" key="1">
    <source>
        <dbReference type="ARBA" id="ARBA00001933"/>
    </source>
</evidence>
<dbReference type="InterPro" id="IPR015421">
    <property type="entry name" value="PyrdxlP-dep_Trfase_major"/>
</dbReference>
<feature type="modified residue" description="N6-(pyridoxal phosphate)lysine" evidence="3">
    <location>
        <position position="205"/>
    </location>
</feature>
<keyword evidence="6" id="KW-1185">Reference proteome</keyword>
<proteinExistence type="inferred from homology"/>
<sequence length="400" mass="44108">METFNAANNIQDLQFFGEFGGVNPSISDSSTYTFLSAKTMFDTFEGNTDGCYLYSRHSSPSNLYLAKALASLEGTEGANVTASGMGAITSSLLQLCKSGDHIVSSRTIYGGTYAFMKNFLPDFKIQTSFVDITNLEKVEAAINENTKVIYCESVSNPLLEVADIEALSQICKKHHLKLIVDNTFSPLSISPQLLGADITIHSLTKFINGSSDSVGGVICADQQFIDDLKSVNTGACMLLGPTMDSLRASSILKNLRTLHIRMKKHSENAMFLAEKFEKDGLIVKYPGLKSHKNHELYKRIMHAEYGFGGLLTLDVKTVEKANELMELMQNENLGYLAVSLGFYKTLFSASGSSTSSEIPEEERMEMGLSDGLIRFSIGLDHDIERTYEKMKWCMKKVGLI</sequence>
<dbReference type="GO" id="GO:0005737">
    <property type="term" value="C:cytoplasm"/>
    <property type="evidence" value="ECO:0007669"/>
    <property type="project" value="TreeGrafter"/>
</dbReference>
<dbReference type="InterPro" id="IPR000277">
    <property type="entry name" value="Cys/Met-Metab_PyrdxlP-dep_enz"/>
</dbReference>
<evidence type="ECO:0000256" key="3">
    <source>
        <dbReference type="PIRSR" id="PIRSR001434-2"/>
    </source>
</evidence>
<accession>A0A0J7LPH5</accession>
<dbReference type="PANTHER" id="PTHR11808:SF80">
    <property type="entry name" value="CYSTATHIONINE GAMMA-LYASE"/>
    <property type="match status" value="1"/>
</dbReference>
<dbReference type="OrthoDB" id="9803729at2"/>
<dbReference type="EMBL" id="LFNG01000012">
    <property type="protein sequence ID" value="KMQ70970.1"/>
    <property type="molecule type" value="Genomic_DNA"/>
</dbReference>
<name>A0A0J7LPH5_9FLAO</name>
<evidence type="ECO:0000313" key="6">
    <source>
        <dbReference type="Proteomes" id="UP000035900"/>
    </source>
</evidence>
<dbReference type="GO" id="GO:0019346">
    <property type="term" value="P:transsulfuration"/>
    <property type="evidence" value="ECO:0007669"/>
    <property type="project" value="InterPro"/>
</dbReference>
<organism evidence="5 6">
    <name type="scientific">Chryseobacterium koreense CCUG 49689</name>
    <dbReference type="NCBI Taxonomy" id="1304281"/>
    <lineage>
        <taxon>Bacteria</taxon>
        <taxon>Pseudomonadati</taxon>
        <taxon>Bacteroidota</taxon>
        <taxon>Flavobacteriia</taxon>
        <taxon>Flavobacteriales</taxon>
        <taxon>Weeksellaceae</taxon>
        <taxon>Chryseobacterium group</taxon>
        <taxon>Chryseobacterium</taxon>
    </lineage>
</organism>
<dbReference type="PANTHER" id="PTHR11808">
    <property type="entry name" value="TRANS-SULFURATION ENZYME FAMILY MEMBER"/>
    <property type="match status" value="1"/>
</dbReference>
<dbReference type="FunFam" id="3.40.640.10:FF:000046">
    <property type="entry name" value="Cystathionine gamma-lyase"/>
    <property type="match status" value="1"/>
</dbReference>
<dbReference type="AlphaFoldDB" id="A0A0J7LPH5"/>
<dbReference type="PIRSF" id="PIRSF001434">
    <property type="entry name" value="CGS"/>
    <property type="match status" value="1"/>
</dbReference>
<keyword evidence="2 3" id="KW-0663">Pyridoxal phosphate</keyword>
<reference evidence="5 6" key="1">
    <citation type="journal article" date="2004" name="Int. J. Syst. Evol. Microbiol.">
        <title>Kaistella koreensis gen. nov., sp. nov., a novel member of the Chryseobacterium-Bergeyella-Riemerella branch.</title>
        <authorList>
            <person name="Kim M.K."/>
            <person name="Im W.T."/>
            <person name="Shin Y.K."/>
            <person name="Lim J.H."/>
            <person name="Kim S.H."/>
            <person name="Lee B.C."/>
            <person name="Park M.Y."/>
            <person name="Lee K.Y."/>
            <person name="Lee S.T."/>
        </authorList>
    </citation>
    <scope>NUCLEOTIDE SEQUENCE [LARGE SCALE GENOMIC DNA]</scope>
    <source>
        <strain evidence="5 6">CCUG 49689</strain>
    </source>
</reference>
<dbReference type="GO" id="GO:0016846">
    <property type="term" value="F:carbon-sulfur lyase activity"/>
    <property type="evidence" value="ECO:0007669"/>
    <property type="project" value="TreeGrafter"/>
</dbReference>
<dbReference type="InterPro" id="IPR015422">
    <property type="entry name" value="PyrdxlP-dep_Trfase_small"/>
</dbReference>